<sequence length="267" mass="28615">MDVKDKVIIITGGASGIGKALAELFAKEGARAIAVTDVNQEGVDAVAKGIGAVAIPYVMDVTSEAAVKAVVDEMTAKFGGVDLYVSNAGILFSDAPDWTAISQSEAQWDKIWKVNVYAHVIACRAVLPQMRERKSGGILITASAAGLLSQIGDTSYSTTKHAAVGFAESLAISHGDDGIWVGALCPQAVDTAMVRGARDSSATLDGVMPAEELAKRTLAAMREGRFMIRPHEEVETYFKHKAENYDRWVGGMRKLRRMQMEKTGRPI</sequence>
<comment type="similarity">
    <text evidence="1 3">Belongs to the short-chain dehydrogenases/reductases (SDR) family.</text>
</comment>
<organism evidence="4 5">
    <name type="scientific">Gimibacter soli</name>
    <dbReference type="NCBI Taxonomy" id="3024400"/>
    <lineage>
        <taxon>Bacteria</taxon>
        <taxon>Pseudomonadati</taxon>
        <taxon>Pseudomonadota</taxon>
        <taxon>Alphaproteobacteria</taxon>
        <taxon>Kordiimonadales</taxon>
        <taxon>Temperatibacteraceae</taxon>
        <taxon>Gimibacter</taxon>
    </lineage>
</organism>
<evidence type="ECO:0000313" key="5">
    <source>
        <dbReference type="Proteomes" id="UP001217500"/>
    </source>
</evidence>
<evidence type="ECO:0000256" key="3">
    <source>
        <dbReference type="RuleBase" id="RU000363"/>
    </source>
</evidence>
<reference evidence="4" key="1">
    <citation type="submission" date="2023-01" db="EMBL/GenBank/DDBJ databases">
        <title>The genome sequence of Kordiimonadaceae bacterium 6D33.</title>
        <authorList>
            <person name="Liu Y."/>
        </authorList>
    </citation>
    <scope>NUCLEOTIDE SEQUENCE</scope>
    <source>
        <strain evidence="4">6D33</strain>
    </source>
</reference>
<keyword evidence="2" id="KW-0560">Oxidoreductase</keyword>
<dbReference type="PANTHER" id="PTHR43391">
    <property type="entry name" value="RETINOL DEHYDROGENASE-RELATED"/>
    <property type="match status" value="1"/>
</dbReference>
<dbReference type="PANTHER" id="PTHR43391:SF26">
    <property type="entry name" value="BLL7251 PROTEIN"/>
    <property type="match status" value="1"/>
</dbReference>
<dbReference type="EMBL" id="CP116805">
    <property type="protein sequence ID" value="WCL52649.1"/>
    <property type="molecule type" value="Genomic_DNA"/>
</dbReference>
<dbReference type="CDD" id="cd05233">
    <property type="entry name" value="SDR_c"/>
    <property type="match status" value="1"/>
</dbReference>
<dbReference type="InterPro" id="IPR002347">
    <property type="entry name" value="SDR_fam"/>
</dbReference>
<dbReference type="PRINTS" id="PR00081">
    <property type="entry name" value="GDHRDH"/>
</dbReference>
<dbReference type="Gene3D" id="3.40.50.720">
    <property type="entry name" value="NAD(P)-binding Rossmann-like Domain"/>
    <property type="match status" value="1"/>
</dbReference>
<evidence type="ECO:0000256" key="1">
    <source>
        <dbReference type="ARBA" id="ARBA00006484"/>
    </source>
</evidence>
<proteinExistence type="inferred from homology"/>
<dbReference type="AlphaFoldDB" id="A0AAF0BJ39"/>
<name>A0AAF0BJ39_9PROT</name>
<dbReference type="KEGG" id="gso:PH603_08870"/>
<dbReference type="SUPFAM" id="SSF51735">
    <property type="entry name" value="NAD(P)-binding Rossmann-fold domains"/>
    <property type="match status" value="1"/>
</dbReference>
<keyword evidence="5" id="KW-1185">Reference proteome</keyword>
<evidence type="ECO:0000313" key="4">
    <source>
        <dbReference type="EMBL" id="WCL52649.1"/>
    </source>
</evidence>
<dbReference type="PRINTS" id="PR00080">
    <property type="entry name" value="SDRFAMILY"/>
</dbReference>
<dbReference type="Proteomes" id="UP001217500">
    <property type="component" value="Chromosome"/>
</dbReference>
<dbReference type="PROSITE" id="PS00061">
    <property type="entry name" value="ADH_SHORT"/>
    <property type="match status" value="1"/>
</dbReference>
<dbReference type="InterPro" id="IPR020904">
    <property type="entry name" value="Sc_DH/Rdtase_CS"/>
</dbReference>
<protein>
    <submittedName>
        <fullName evidence="4">SDR family oxidoreductase</fullName>
    </submittedName>
</protein>
<accession>A0AAF0BJ39</accession>
<dbReference type="GO" id="GO:0016491">
    <property type="term" value="F:oxidoreductase activity"/>
    <property type="evidence" value="ECO:0007669"/>
    <property type="project" value="UniProtKB-KW"/>
</dbReference>
<dbReference type="Pfam" id="PF00106">
    <property type="entry name" value="adh_short"/>
    <property type="match status" value="1"/>
</dbReference>
<dbReference type="RefSeq" id="WP_289501956.1">
    <property type="nucleotide sequence ID" value="NZ_CP116805.1"/>
</dbReference>
<evidence type="ECO:0000256" key="2">
    <source>
        <dbReference type="ARBA" id="ARBA00023002"/>
    </source>
</evidence>
<dbReference type="InterPro" id="IPR036291">
    <property type="entry name" value="NAD(P)-bd_dom_sf"/>
</dbReference>
<gene>
    <name evidence="4" type="ORF">PH603_08870</name>
</gene>